<comment type="caution">
    <text evidence="1">The sequence shown here is derived from an EMBL/GenBank/DDBJ whole genome shotgun (WGS) entry which is preliminary data.</text>
</comment>
<evidence type="ECO:0000313" key="1">
    <source>
        <dbReference type="EMBL" id="OAI19430.1"/>
    </source>
</evidence>
<proteinExistence type="predicted"/>
<sequence>MSFGLSQQRSSVAFDMTTGTEVSFDVENATCILDIHSNISMNMAEFGLPEFLTHGNFSKWVSLDANEGVAVTGLTSCGAVFIANKDFSRVAAGHMSGDARFVKDWCNKLSNSNPKIHPHFILWGTGPDGSRKTGGKILMEYMQCFAISPSRAPAVASCGAIFLVRSQRGVAYASNTIAIPFKRRGQAVREFKMPTQEESKVMDYLNLEMFDSKSMPDQLMLIQAIARLVNHENIPLAFDEETQKRLISLHGKKVTKAYLELVPVSLKSRFLQFEIFKLYPDWKQ</sequence>
<gene>
    <name evidence="1" type="ORF">A1359_03820</name>
</gene>
<dbReference type="Proteomes" id="UP000078476">
    <property type="component" value="Unassembled WGS sequence"/>
</dbReference>
<keyword evidence="2" id="KW-1185">Reference proteome</keyword>
<evidence type="ECO:0000313" key="2">
    <source>
        <dbReference type="Proteomes" id="UP000078476"/>
    </source>
</evidence>
<dbReference type="RefSeq" id="WP_066978576.1">
    <property type="nucleotide sequence ID" value="NZ_LUUI01000066.1"/>
</dbReference>
<protein>
    <submittedName>
        <fullName evidence="1">Uncharacterized protein</fullName>
    </submittedName>
</protein>
<reference evidence="1 2" key="1">
    <citation type="submission" date="2016-03" db="EMBL/GenBank/DDBJ databases">
        <authorList>
            <person name="Ploux O."/>
        </authorList>
    </citation>
    <scope>NUCLEOTIDE SEQUENCE [LARGE SCALE GENOMIC DNA]</scope>
    <source>
        <strain evidence="1 2">R-45370</strain>
    </source>
</reference>
<dbReference type="AlphaFoldDB" id="A0A177NQW6"/>
<organism evidence="1 2">
    <name type="scientific">Methylomonas lenta</name>
    <dbReference type="NCBI Taxonomy" id="980561"/>
    <lineage>
        <taxon>Bacteria</taxon>
        <taxon>Pseudomonadati</taxon>
        <taxon>Pseudomonadota</taxon>
        <taxon>Gammaproteobacteria</taxon>
        <taxon>Methylococcales</taxon>
        <taxon>Methylococcaceae</taxon>
        <taxon>Methylomonas</taxon>
    </lineage>
</organism>
<dbReference type="EMBL" id="LUUI01000066">
    <property type="protein sequence ID" value="OAI19430.1"/>
    <property type="molecule type" value="Genomic_DNA"/>
</dbReference>
<accession>A0A177NQW6</accession>
<name>A0A177NQW6_9GAMM</name>